<dbReference type="SMART" id="SM01096">
    <property type="entry name" value="CPSase_L_D3"/>
    <property type="match status" value="1"/>
</dbReference>
<dbReference type="FunFam" id="3.20.20.140:FF:000036">
    <property type="entry name" value="Carbamoyl-phosphate synthase large chain"/>
    <property type="match status" value="1"/>
</dbReference>
<dbReference type="NCBIfam" id="NF009475">
    <property type="entry name" value="PRK12838.1"/>
    <property type="match status" value="1"/>
</dbReference>
<dbReference type="InterPro" id="IPR036914">
    <property type="entry name" value="MGS-like_dom_sf"/>
</dbReference>
<evidence type="ECO:0000256" key="2">
    <source>
        <dbReference type="ARBA" id="ARBA00001947"/>
    </source>
</evidence>
<evidence type="ECO:0000256" key="4">
    <source>
        <dbReference type="ARBA" id="ARBA00004812"/>
    </source>
</evidence>
<evidence type="ECO:0000256" key="16">
    <source>
        <dbReference type="ARBA" id="ARBA00022833"/>
    </source>
</evidence>
<evidence type="ECO:0000256" key="27">
    <source>
        <dbReference type="ARBA" id="ARBA00048492"/>
    </source>
</evidence>
<dbReference type="InterPro" id="IPR017926">
    <property type="entry name" value="GATASE"/>
</dbReference>
<dbReference type="GO" id="GO:0006228">
    <property type="term" value="P:UTP biosynthetic process"/>
    <property type="evidence" value="ECO:0007669"/>
    <property type="project" value="TreeGrafter"/>
</dbReference>
<dbReference type="PANTHER" id="PTHR11405">
    <property type="entry name" value="CARBAMOYLTRANSFERASE FAMILY MEMBER"/>
    <property type="match status" value="1"/>
</dbReference>
<feature type="region of interest" description="Disordered" evidence="32">
    <location>
        <begin position="1897"/>
        <end position="1917"/>
    </location>
</feature>
<keyword evidence="10" id="KW-0028">Amino-acid biosynthesis</keyword>
<dbReference type="GO" id="GO:0004088">
    <property type="term" value="F:carbamoyl-phosphate synthase (glutamine-hydrolyzing) activity"/>
    <property type="evidence" value="ECO:0007669"/>
    <property type="project" value="UniProtKB-EC"/>
</dbReference>
<dbReference type="InterPro" id="IPR006680">
    <property type="entry name" value="Amidohydro-rel"/>
</dbReference>
<evidence type="ECO:0000256" key="25">
    <source>
        <dbReference type="ARBA" id="ARBA00043998"/>
    </source>
</evidence>
<evidence type="ECO:0000256" key="17">
    <source>
        <dbReference type="ARBA" id="ARBA00022840"/>
    </source>
</evidence>
<evidence type="ECO:0000256" key="11">
    <source>
        <dbReference type="ARBA" id="ARBA00022679"/>
    </source>
</evidence>
<dbReference type="Gene3D" id="3.20.20.140">
    <property type="entry name" value="Metal-dependent hydrolases"/>
    <property type="match status" value="1"/>
</dbReference>
<comment type="similarity">
    <text evidence="7">Belongs to the CarB family.</text>
</comment>
<dbReference type="InterPro" id="IPR006130">
    <property type="entry name" value="Asp/Orn_carbamoylTrfase"/>
</dbReference>
<dbReference type="InterPro" id="IPR006132">
    <property type="entry name" value="Asp/Orn_carbamoyltranf_P-bd"/>
</dbReference>
<dbReference type="SUPFAM" id="SSF52440">
    <property type="entry name" value="PreATP-grasp domain"/>
    <property type="match status" value="2"/>
</dbReference>
<comment type="pathway">
    <text evidence="6">Pyrimidine metabolism; UMP biosynthesis via de novo pathway; (S)-dihydroorotate from bicarbonate: step 3/3.</text>
</comment>
<evidence type="ECO:0000256" key="31">
    <source>
        <dbReference type="PROSITE-ProRule" id="PRU00409"/>
    </source>
</evidence>
<dbReference type="Gene3D" id="3.50.30.20">
    <property type="entry name" value="Carbamoyl-phosphate synthase small subunit, N-terminal domain"/>
    <property type="match status" value="1"/>
</dbReference>
<dbReference type="SUPFAM" id="SSF52335">
    <property type="entry name" value="Methylglyoxal synthase-like"/>
    <property type="match status" value="1"/>
</dbReference>
<dbReference type="CDD" id="cd01316">
    <property type="entry name" value="CAD_DHOase"/>
    <property type="match status" value="1"/>
</dbReference>
<sequence>MVRVKGSPESERVRQTKKSYLLLEDGTVFEGESFGADMDSKGEIVFSTGMTGYVESLSDPSYKHQILVLTYPLIGNYGVPDFSLDQFNMPKHFESDKIHASGLIVSDYCNEYSHWNAEESLSQWLIESNVPAITGIDTRKLTKILREKGSMLAKIFINAPTPPCVQNQQFFDPNSVNLVDLVSTKKPKIYNPDGKYKIAALDFGMKYNQIRLLCQLNASVHVLPWNSDISIHQYDGLFLSNGPGDPTKCSAIIEQVRKWMSTDKTKPIFGICLGHQILALAAGFTTSKMKYGNRGFNQPCTLYGTKRCYITCQNHGFAVQYEAKSPSAVDWDPLFYNENDGSNEGIIHKTKPFFSVQFHPEHMAGPKDTEFLFDIFMESVGSFKSNHFYALKTELFCRANTTLTSVTKDFGNFRPKKILLLGSGGLSIGQAGEFDYSGSQAIKAFKEENIFVVLINPNIATIQTSKGLADKVYFLPITPNYVTEVIKCERPDAISLSFGGQTALNCGVELFKSKVLDEFNVRVLGTQVEAILVTEDRQEFAVQMEKINEKVAPCEAAYSLEQALEAAERLSYPVLIRAAFALGGLGSGFAHNKDELVQLANSAFSMTDQILIDKSLKGWKEIEYEVVRDYYDNCITVCNMENIDPLGIHTGESIVVAPSQTLTNEEYNVLRNTALKVIRQLGVVGECNIQYALNPYTMEYFIIEVNARLSRSSALASKATGYPLAYIAAKLALGYSLVELRNSVTESTTACFEPSLDYCVIKIPRWDMKKFVGRVSNKIGSSMKSVGEVMSIGRGFEEAFQKALRMIDDRVMGFDPYYAEEVKDHEQELQNPTDSRIFVLASALKSNLFTVDQLNQLTHIDKWFLHKFKNIIDHCSVLEKRYKVDATNDKIYLEPDFLHKCKKLGFSDKQIAMHVNSTEIEIHRIRTHNQILPFVKKIDTVAAEWPCNTNYLYLTYNGDEHDQQMGTEPGVIVLGSGVYRIGSSVEFDWCAVSCLNELKKLGHKTIMINFNPETVSTDYDMSDKLYFEELTFETVMTIYELEKPKGVILSMGGQAANNIAIDLHRQQVKVLGTSPESIDNAENRFKFSRMLDHIGISQPRWKELQNLHSAIEFGEQVGYPVLVRPSYVLSGAAMKVAHNNHELQTYLKVASSVSKEYPVVISKFILDAKEIDIDAVAKEGEILCMAVSTHVENAGVHSGDATLITPPIDINAETMHKIELITGSIAQALQVNGPMNLQLIAKDNELKVIECNLRVSRSFPFVSKTLDHDFIAVATQVAMGLCPPVVDCVHGNGRIGVKVPQFSFSRLTGADVLLGVEMVSTGEVACFGENKYEAYIKALISTGFRIPKKNILLSIGSFKDKNSLLESVRILEQLGFSLYASRGTADFYSEHSVKVETVDWCYEDGSIHSVQKSGPKSETIISSESGDLISSTSVNQRTVADYLTSKHFDLVINIPMKSSSFRASSFITQGYQARRIAIENSIPLITNVKNVRLMVQALRHVNCRTPVVNTLVDCLTKTRFVKLPGLIDVHVHLREPGGEHKEDILTGTAAALAGGYTMVCAMPNTNPAVTDDHSLRLVENLYRQKAVCDYGLYLGATATNSEEIVELAERACALKMYLNETFNALRMDKLEDWVKHFKSWPKSKPICCHSEEHQLAAVLFLAELYDRHVHICHVSTRQDIELIKSAKEKGLKVTCEVAPHHLFYTTDDMHKFSSMVKEVRPRLKSSDDRDALWQNFDHIDMIASDHAPHTLEEKVKKGVPGFPGLETSLILMITAFRQGKITLEQIIEKCCTNPRKIFNLPEQLDTYIEVDLDTEWTLPESMPNSKCKWTPFAGLKVFGQIRRVILRGEVVFLDGEVLAKPGYGKNIADFKSVPKQTAIAPKVLTVPKKVDVAKSPVKSSPFPHSHSTDNFGERDFGESSKPVQVLESQYFKNLEPDTNALYKSNFITVDHLRKDLMHKLFNLAHDLKIYTVSEKNLTHMLSGKVVAEMFFEPSTRTQCSFTAAVQRLGGSVIFMDQQHSSVKKGETLEDSVRMMSAYSDLVVIRHPEPGAAEQAAKVASKPVVNAGDGTGEHPTQALLDIFTIREEIGTVNGITVTMVGDLKHGRTVHSLAKLLKLYRVNIRYVSPEFLKMPKDIVDSLDKAGIVQEEFGSLEEALPGTDVLYMTRIQRERFQSNDQCEKASGLYILTPKLMRIAKKKMIVMHPLPRVDEISTTLDTDPRAAYFRQAEYGMYVRMALLLMILKQN</sequence>
<dbReference type="SUPFAM" id="SSF53671">
    <property type="entry name" value="Aspartate/ornithine carbamoyltransferase"/>
    <property type="match status" value="1"/>
</dbReference>
<dbReference type="InterPro" id="IPR011761">
    <property type="entry name" value="ATP-grasp"/>
</dbReference>
<dbReference type="GO" id="GO:0044205">
    <property type="term" value="P:'de novo' UMP biosynthetic process"/>
    <property type="evidence" value="ECO:0007669"/>
    <property type="project" value="UniProtKB-UniPathway"/>
</dbReference>
<keyword evidence="36" id="KW-1185">Reference proteome</keyword>
<dbReference type="Gene3D" id="3.40.50.880">
    <property type="match status" value="1"/>
</dbReference>
<protein>
    <submittedName>
        <fullName evidence="35">CAD-like isoform X3</fullName>
        <ecNumber evidence="35">2.1.3.2</ecNumber>
        <ecNumber evidence="35">6.3.5.5</ecNumber>
    </submittedName>
</protein>
<evidence type="ECO:0000256" key="24">
    <source>
        <dbReference type="ARBA" id="ARBA00043984"/>
    </source>
</evidence>
<evidence type="ECO:0000256" key="13">
    <source>
        <dbReference type="ARBA" id="ARBA00022737"/>
    </source>
</evidence>
<dbReference type="InterPro" id="IPR005479">
    <property type="entry name" value="CPAse_ATP-bd"/>
</dbReference>
<evidence type="ECO:0000256" key="7">
    <source>
        <dbReference type="ARBA" id="ARBA00009799"/>
    </source>
</evidence>
<dbReference type="PROSITE" id="PS00867">
    <property type="entry name" value="CPSASE_2"/>
    <property type="match status" value="2"/>
</dbReference>
<dbReference type="Gene3D" id="3.40.50.1380">
    <property type="entry name" value="Methylglyoxal synthase-like domain"/>
    <property type="match status" value="1"/>
</dbReference>
<dbReference type="NCBIfam" id="TIGR01369">
    <property type="entry name" value="CPSaseII_lrg"/>
    <property type="match status" value="1"/>
</dbReference>
<dbReference type="InterPro" id="IPR016185">
    <property type="entry name" value="PreATP-grasp_dom_sf"/>
</dbReference>
<keyword evidence="12" id="KW-0479">Metal-binding</keyword>
<keyword evidence="8" id="KW-0055">Arginine biosynthesis</keyword>
<reference evidence="35 36" key="1">
    <citation type="journal article" date="2018" name="Sci. Rep.">
        <title>Genomic signatures of local adaptation to the degree of environmental predictability in rotifers.</title>
        <authorList>
            <person name="Franch-Gras L."/>
            <person name="Hahn C."/>
            <person name="Garcia-Roger E.M."/>
            <person name="Carmona M.J."/>
            <person name="Serra M."/>
            <person name="Gomez A."/>
        </authorList>
    </citation>
    <scope>NUCLEOTIDE SEQUENCE [LARGE SCALE GENOMIC DNA]</scope>
    <source>
        <strain evidence="35">HYR1</strain>
    </source>
</reference>
<dbReference type="GO" id="GO:0006541">
    <property type="term" value="P:glutamine metabolic process"/>
    <property type="evidence" value="ECO:0007669"/>
    <property type="project" value="InterPro"/>
</dbReference>
<dbReference type="HAMAP" id="MF_00001">
    <property type="entry name" value="Asp_carb_tr"/>
    <property type="match status" value="1"/>
</dbReference>
<dbReference type="InterPro" id="IPR036480">
    <property type="entry name" value="CarbP_synth_ssu_N_sf"/>
</dbReference>
<comment type="similarity">
    <text evidence="25">In the 2nd section; belongs to the CarB family.</text>
</comment>
<comment type="catalytic activity">
    <reaction evidence="27">
        <text>(S)-dihydroorotate + H2O = N-carbamoyl-L-aspartate + H(+)</text>
        <dbReference type="Rhea" id="RHEA:24296"/>
        <dbReference type="ChEBI" id="CHEBI:15377"/>
        <dbReference type="ChEBI" id="CHEBI:15378"/>
        <dbReference type="ChEBI" id="CHEBI:30864"/>
        <dbReference type="ChEBI" id="CHEBI:32814"/>
        <dbReference type="EC" id="3.5.2.3"/>
    </reaction>
</comment>
<dbReference type="InterPro" id="IPR006274">
    <property type="entry name" value="CarbamoylP_synth_ssu"/>
</dbReference>
<accession>A0A3M7S684</accession>
<evidence type="ECO:0000256" key="18">
    <source>
        <dbReference type="ARBA" id="ARBA00022842"/>
    </source>
</evidence>
<name>A0A3M7S684_BRAPC</name>
<dbReference type="FunFam" id="3.40.50.20:FF:000001">
    <property type="entry name" value="Carbamoyl-phosphate synthase large chain"/>
    <property type="match status" value="1"/>
</dbReference>
<dbReference type="Proteomes" id="UP000276133">
    <property type="component" value="Unassembled WGS sequence"/>
</dbReference>
<dbReference type="InterPro" id="IPR011059">
    <property type="entry name" value="Metal-dep_hydrolase_composite"/>
</dbReference>
<evidence type="ECO:0000256" key="3">
    <source>
        <dbReference type="ARBA" id="ARBA00004730"/>
    </source>
</evidence>
<evidence type="ECO:0000259" key="33">
    <source>
        <dbReference type="PROSITE" id="PS50975"/>
    </source>
</evidence>
<dbReference type="NCBIfam" id="TIGR00670">
    <property type="entry name" value="asp_carb_tr"/>
    <property type="match status" value="1"/>
</dbReference>
<keyword evidence="11 35" id="KW-0808">Transferase</keyword>
<feature type="domain" description="ATP-grasp" evidence="33">
    <location>
        <begin position="1088"/>
        <end position="1279"/>
    </location>
</feature>
<dbReference type="Gene3D" id="3.30.1490.20">
    <property type="entry name" value="ATP-grasp fold, A domain"/>
    <property type="match status" value="1"/>
</dbReference>
<evidence type="ECO:0000256" key="28">
    <source>
        <dbReference type="ARBA" id="ARBA00048816"/>
    </source>
</evidence>
<dbReference type="Pfam" id="PF00988">
    <property type="entry name" value="CPSase_sm_chain"/>
    <property type="match status" value="1"/>
</dbReference>
<comment type="catalytic activity">
    <reaction evidence="29">
        <text>carbamoyl phosphate + L-aspartate = N-carbamoyl-L-aspartate + phosphate + H(+)</text>
        <dbReference type="Rhea" id="RHEA:20013"/>
        <dbReference type="ChEBI" id="CHEBI:15378"/>
        <dbReference type="ChEBI" id="CHEBI:29991"/>
        <dbReference type="ChEBI" id="CHEBI:32814"/>
        <dbReference type="ChEBI" id="CHEBI:43474"/>
        <dbReference type="ChEBI" id="CHEBI:58228"/>
        <dbReference type="EC" id="2.1.3.2"/>
    </reaction>
</comment>
<dbReference type="InterPro" id="IPR006275">
    <property type="entry name" value="CPSase_lsu"/>
</dbReference>
<dbReference type="FunFam" id="3.30.1490.20:FF:000001">
    <property type="entry name" value="Carbamoyl-phosphate synthase large chain"/>
    <property type="match status" value="1"/>
</dbReference>
<dbReference type="InterPro" id="IPR058047">
    <property type="entry name" value="CPSase_preATP-grasp"/>
</dbReference>
<keyword evidence="14 31" id="KW-0547">Nucleotide-binding</keyword>
<dbReference type="Pfam" id="PF02729">
    <property type="entry name" value="OTCace_N"/>
    <property type="match status" value="1"/>
</dbReference>
<dbReference type="SUPFAM" id="SSF52021">
    <property type="entry name" value="Carbamoyl phosphate synthetase, small subunit N-terminal domain"/>
    <property type="match status" value="1"/>
</dbReference>
<dbReference type="Gene3D" id="3.30.470.20">
    <property type="entry name" value="ATP-grasp fold, B domain"/>
    <property type="match status" value="2"/>
</dbReference>
<dbReference type="InterPro" id="IPR029062">
    <property type="entry name" value="Class_I_gatase-like"/>
</dbReference>
<dbReference type="FunFam" id="3.40.50.1370:FF:000002">
    <property type="entry name" value="Aspartate carbamoyltransferase 2"/>
    <property type="match status" value="1"/>
</dbReference>
<dbReference type="InterPro" id="IPR036901">
    <property type="entry name" value="Asp/Orn_carbamoylTrfase_sf"/>
</dbReference>
<dbReference type="SUPFAM" id="SSF51338">
    <property type="entry name" value="Composite domain of metallo-dependent hydrolases"/>
    <property type="match status" value="1"/>
</dbReference>
<dbReference type="InterPro" id="IPR002082">
    <property type="entry name" value="Asp_carbamoyltransf"/>
</dbReference>
<comment type="caution">
    <text evidence="35">The sequence shown here is derived from an EMBL/GenBank/DDBJ whole genome shotgun (WGS) entry which is preliminary data.</text>
</comment>
<dbReference type="InterPro" id="IPR002195">
    <property type="entry name" value="Dihydroorotase_CS"/>
</dbReference>
<evidence type="ECO:0000256" key="8">
    <source>
        <dbReference type="ARBA" id="ARBA00022571"/>
    </source>
</evidence>
<evidence type="ECO:0000256" key="15">
    <source>
        <dbReference type="ARBA" id="ARBA00022801"/>
    </source>
</evidence>
<dbReference type="InterPro" id="IPR032466">
    <property type="entry name" value="Metal_Hydrolase"/>
</dbReference>
<dbReference type="InterPro" id="IPR035686">
    <property type="entry name" value="CPSase_GATase1"/>
</dbReference>
<dbReference type="PANTHER" id="PTHR11405:SF5">
    <property type="entry name" value="CAD PROTEIN"/>
    <property type="match status" value="1"/>
</dbReference>
<evidence type="ECO:0000313" key="36">
    <source>
        <dbReference type="Proteomes" id="UP000276133"/>
    </source>
</evidence>
<dbReference type="PRINTS" id="PR00100">
    <property type="entry name" value="AOTCASE"/>
</dbReference>
<dbReference type="PRINTS" id="PR00098">
    <property type="entry name" value="CPSASE"/>
</dbReference>
<evidence type="ECO:0000256" key="5">
    <source>
        <dbReference type="ARBA" id="ARBA00004852"/>
    </source>
</evidence>
<dbReference type="PROSITE" id="PS00866">
    <property type="entry name" value="CPSASE_1"/>
    <property type="match status" value="2"/>
</dbReference>
<dbReference type="InterPro" id="IPR006131">
    <property type="entry name" value="Asp_carbamoyltransf_Asp/Orn-bd"/>
</dbReference>
<dbReference type="UniPathway" id="UPA00070">
    <property type="reaction ID" value="UER00115"/>
</dbReference>
<dbReference type="GO" id="GO:0004359">
    <property type="term" value="F:glutaminase activity"/>
    <property type="evidence" value="ECO:0007669"/>
    <property type="project" value="UniProtKB-EC"/>
</dbReference>
<dbReference type="Pfam" id="PF02142">
    <property type="entry name" value="MGS"/>
    <property type="match status" value="1"/>
</dbReference>
<dbReference type="GO" id="GO:0005829">
    <property type="term" value="C:cytosol"/>
    <property type="evidence" value="ECO:0007669"/>
    <property type="project" value="TreeGrafter"/>
</dbReference>
<dbReference type="PROSITE" id="PS51855">
    <property type="entry name" value="MGS"/>
    <property type="match status" value="1"/>
</dbReference>
<evidence type="ECO:0000256" key="19">
    <source>
        <dbReference type="ARBA" id="ARBA00022975"/>
    </source>
</evidence>
<dbReference type="NCBIfam" id="NF009455">
    <property type="entry name" value="PRK12815.1"/>
    <property type="match status" value="1"/>
</dbReference>
<comment type="pathway">
    <text evidence="5">Pyrimidine metabolism; UMP biosynthesis via de novo pathway; (S)-dihydroorotate from bicarbonate: step 2/3.</text>
</comment>
<evidence type="ECO:0000256" key="23">
    <source>
        <dbReference type="ARBA" id="ARBA00043979"/>
    </source>
</evidence>
<dbReference type="PROSITE" id="PS00483">
    <property type="entry name" value="DIHYDROOROTASE_2"/>
    <property type="match status" value="1"/>
</dbReference>
<dbReference type="NCBIfam" id="TIGR01368">
    <property type="entry name" value="CPSaseIIsmall"/>
    <property type="match status" value="1"/>
</dbReference>
<dbReference type="GO" id="GO:0006207">
    <property type="term" value="P:'de novo' pyrimidine nucleobase biosynthetic process"/>
    <property type="evidence" value="ECO:0007669"/>
    <property type="project" value="InterPro"/>
</dbReference>
<dbReference type="FunFam" id="3.50.30.20:FF:000002">
    <property type="entry name" value="Carbamoyl-phosphate synthase 1, mitochondrial"/>
    <property type="match status" value="1"/>
</dbReference>
<organism evidence="35 36">
    <name type="scientific">Brachionus plicatilis</name>
    <name type="common">Marine rotifer</name>
    <name type="synonym">Brachionus muelleri</name>
    <dbReference type="NCBI Taxonomy" id="10195"/>
    <lineage>
        <taxon>Eukaryota</taxon>
        <taxon>Metazoa</taxon>
        <taxon>Spiralia</taxon>
        <taxon>Gnathifera</taxon>
        <taxon>Rotifera</taxon>
        <taxon>Eurotatoria</taxon>
        <taxon>Monogononta</taxon>
        <taxon>Pseudotrocha</taxon>
        <taxon>Ploima</taxon>
        <taxon>Brachionidae</taxon>
        <taxon>Brachionus</taxon>
    </lineage>
</organism>
<dbReference type="PRINTS" id="PR00101">
    <property type="entry name" value="ATCASE"/>
</dbReference>
<keyword evidence="16" id="KW-0862">Zinc</keyword>
<dbReference type="SMART" id="SM00851">
    <property type="entry name" value="MGS"/>
    <property type="match status" value="1"/>
</dbReference>
<keyword evidence="13" id="KW-0677">Repeat</keyword>
<dbReference type="SUPFAM" id="SSF51556">
    <property type="entry name" value="Metallo-dependent hydrolases"/>
    <property type="match status" value="1"/>
</dbReference>
<comment type="similarity">
    <text evidence="22">In the 3rd section; belongs to the metallo-dependent hydrolases superfamily. DHOase family. CAD subfamily.</text>
</comment>
<dbReference type="Gene3D" id="1.10.1030.10">
    <property type="entry name" value="Carbamoyl-phosphate synthetase, large subunit oligomerisation domain"/>
    <property type="match status" value="1"/>
</dbReference>
<dbReference type="Pfam" id="PF02786">
    <property type="entry name" value="CPSase_L_D2"/>
    <property type="match status" value="2"/>
</dbReference>
<dbReference type="Gene3D" id="3.40.50.1370">
    <property type="entry name" value="Aspartate/ornithine carbamoyltransferase"/>
    <property type="match status" value="2"/>
</dbReference>
<evidence type="ECO:0000256" key="6">
    <source>
        <dbReference type="ARBA" id="ARBA00004880"/>
    </source>
</evidence>
<keyword evidence="21" id="KW-0511">Multifunctional enzyme</keyword>
<dbReference type="Gene3D" id="3.40.50.20">
    <property type="match status" value="2"/>
</dbReference>
<dbReference type="GO" id="GO:0005524">
    <property type="term" value="F:ATP binding"/>
    <property type="evidence" value="ECO:0007669"/>
    <property type="project" value="UniProtKB-UniRule"/>
</dbReference>
<dbReference type="PROSITE" id="PS50975">
    <property type="entry name" value="ATP_GRASP"/>
    <property type="match status" value="2"/>
</dbReference>
<comment type="catalytic activity">
    <reaction evidence="30">
        <text>L-glutamine + H2O = L-glutamate + NH4(+)</text>
        <dbReference type="Rhea" id="RHEA:15889"/>
        <dbReference type="ChEBI" id="CHEBI:15377"/>
        <dbReference type="ChEBI" id="CHEBI:28938"/>
        <dbReference type="ChEBI" id="CHEBI:29985"/>
        <dbReference type="ChEBI" id="CHEBI:58359"/>
        <dbReference type="EC" id="3.5.1.2"/>
    </reaction>
</comment>
<dbReference type="FunFam" id="3.30.470.20:FF:000004">
    <property type="entry name" value="Carbamoyl-phosphate synthase (glutamine-hydrolyzing)"/>
    <property type="match status" value="1"/>
</dbReference>
<dbReference type="EC" id="2.1.3.2" evidence="35"/>
<gene>
    <name evidence="35" type="ORF">BpHYR1_033875</name>
</gene>
<comment type="similarity">
    <text evidence="24">In the N-terminal section; belongs to the CarA family.</text>
</comment>
<evidence type="ECO:0000256" key="14">
    <source>
        <dbReference type="ARBA" id="ARBA00022741"/>
    </source>
</evidence>
<comment type="catalytic activity">
    <reaction evidence="28">
        <text>hydrogencarbonate + L-glutamine + 2 ATP + H2O = carbamoyl phosphate + L-glutamate + 2 ADP + phosphate + 2 H(+)</text>
        <dbReference type="Rhea" id="RHEA:18633"/>
        <dbReference type="ChEBI" id="CHEBI:15377"/>
        <dbReference type="ChEBI" id="CHEBI:15378"/>
        <dbReference type="ChEBI" id="CHEBI:17544"/>
        <dbReference type="ChEBI" id="CHEBI:29985"/>
        <dbReference type="ChEBI" id="CHEBI:30616"/>
        <dbReference type="ChEBI" id="CHEBI:43474"/>
        <dbReference type="ChEBI" id="CHEBI:58228"/>
        <dbReference type="ChEBI" id="CHEBI:58359"/>
        <dbReference type="ChEBI" id="CHEBI:456216"/>
        <dbReference type="EC" id="6.3.5.5"/>
    </reaction>
</comment>
<dbReference type="InterPro" id="IPR002474">
    <property type="entry name" value="CarbamoylP_synth_ssu_N"/>
</dbReference>
<feature type="domain" description="MGS-like" evidence="34">
    <location>
        <begin position="1344"/>
        <end position="1521"/>
    </location>
</feature>
<dbReference type="GO" id="GO:0006526">
    <property type="term" value="P:L-arginine biosynthetic process"/>
    <property type="evidence" value="ECO:0007669"/>
    <property type="project" value="UniProtKB-KW"/>
</dbReference>
<evidence type="ECO:0000256" key="22">
    <source>
        <dbReference type="ARBA" id="ARBA00043968"/>
    </source>
</evidence>
<dbReference type="FunFam" id="3.40.50.20:FF:000002">
    <property type="entry name" value="Carbamoyl-phosphate synthase large chain"/>
    <property type="match status" value="1"/>
</dbReference>
<dbReference type="PROSITE" id="PS00482">
    <property type="entry name" value="DIHYDROOROTASE_1"/>
    <property type="match status" value="1"/>
</dbReference>
<proteinExistence type="inferred from homology"/>
<dbReference type="Pfam" id="PF01979">
    <property type="entry name" value="Amidohydro_1"/>
    <property type="match status" value="1"/>
</dbReference>
<evidence type="ECO:0000256" key="30">
    <source>
        <dbReference type="ARBA" id="ARBA00049534"/>
    </source>
</evidence>
<dbReference type="InterPro" id="IPR013815">
    <property type="entry name" value="ATP_grasp_subdomain_1"/>
</dbReference>
<dbReference type="Pfam" id="PF00185">
    <property type="entry name" value="OTCace"/>
    <property type="match status" value="1"/>
</dbReference>
<dbReference type="HAMAP" id="MF_01209">
    <property type="entry name" value="CPSase_S_chain"/>
    <property type="match status" value="1"/>
</dbReference>
<dbReference type="Pfam" id="PF00117">
    <property type="entry name" value="GATase"/>
    <property type="match status" value="1"/>
</dbReference>
<evidence type="ECO:0000256" key="10">
    <source>
        <dbReference type="ARBA" id="ARBA00022605"/>
    </source>
</evidence>
<evidence type="ECO:0000256" key="26">
    <source>
        <dbReference type="ARBA" id="ARBA00047359"/>
    </source>
</evidence>
<evidence type="ECO:0000259" key="34">
    <source>
        <dbReference type="PROSITE" id="PS51855"/>
    </source>
</evidence>
<dbReference type="SUPFAM" id="SSF56059">
    <property type="entry name" value="Glutathione synthetase ATP-binding domain-like"/>
    <property type="match status" value="2"/>
</dbReference>
<keyword evidence="15" id="KW-0378">Hydrolase</keyword>
<evidence type="ECO:0000256" key="12">
    <source>
        <dbReference type="ARBA" id="ARBA00022723"/>
    </source>
</evidence>
<keyword evidence="17 31" id="KW-0067">ATP-binding</keyword>
<keyword evidence="18" id="KW-0460">Magnesium</keyword>
<dbReference type="GO" id="GO:0004151">
    <property type="term" value="F:dihydroorotase activity"/>
    <property type="evidence" value="ECO:0007669"/>
    <property type="project" value="UniProtKB-EC"/>
</dbReference>
<evidence type="ECO:0000256" key="9">
    <source>
        <dbReference type="ARBA" id="ARBA00022598"/>
    </source>
</evidence>
<dbReference type="Pfam" id="PF25596">
    <property type="entry name" value="CPSase_L_D1"/>
    <property type="match status" value="2"/>
</dbReference>
<dbReference type="SUPFAM" id="SSF52317">
    <property type="entry name" value="Class I glutamine amidotransferase-like"/>
    <property type="match status" value="1"/>
</dbReference>
<dbReference type="Pfam" id="PF02787">
    <property type="entry name" value="CPSase_L_D3"/>
    <property type="match status" value="1"/>
</dbReference>
<comment type="cofactor">
    <cofactor evidence="1">
        <name>Mn(2+)</name>
        <dbReference type="ChEBI" id="CHEBI:29035"/>
    </cofactor>
</comment>
<dbReference type="FunFam" id="3.30.470.20:FF:000001">
    <property type="entry name" value="Carbamoyl-phosphate synthase large chain"/>
    <property type="match status" value="1"/>
</dbReference>
<dbReference type="OrthoDB" id="434at2759"/>
<comment type="cofactor">
    <cofactor evidence="2">
        <name>Zn(2+)</name>
        <dbReference type="ChEBI" id="CHEBI:29105"/>
    </cofactor>
</comment>
<feature type="domain" description="ATP-grasp" evidence="33">
    <location>
        <begin position="541"/>
        <end position="733"/>
    </location>
</feature>
<dbReference type="STRING" id="10195.A0A3M7S684"/>
<dbReference type="FunFam" id="3.40.50.1380:FF:000005">
    <property type="entry name" value="CAD protein-like isoform X1"/>
    <property type="match status" value="1"/>
</dbReference>
<dbReference type="GO" id="GO:0019240">
    <property type="term" value="P:citrulline biosynthetic process"/>
    <property type="evidence" value="ECO:0007669"/>
    <property type="project" value="TreeGrafter"/>
</dbReference>
<dbReference type="SUPFAM" id="SSF48108">
    <property type="entry name" value="Carbamoyl phosphate synthetase, large subunit connection domain"/>
    <property type="match status" value="1"/>
</dbReference>
<keyword evidence="20" id="KW-0464">Manganese</keyword>
<dbReference type="NCBIfam" id="NF003671">
    <property type="entry name" value="PRK05294.1"/>
    <property type="match status" value="1"/>
</dbReference>
<dbReference type="GO" id="GO:0046872">
    <property type="term" value="F:metal ion binding"/>
    <property type="evidence" value="ECO:0007669"/>
    <property type="project" value="UniProtKB-KW"/>
</dbReference>
<dbReference type="NCBIfam" id="NF002032">
    <property type="entry name" value="PRK00856.1"/>
    <property type="match status" value="1"/>
</dbReference>
<keyword evidence="19" id="KW-0665">Pyrimidine biosynthesis</keyword>
<dbReference type="EC" id="6.3.5.5" evidence="35"/>
<evidence type="ECO:0000256" key="29">
    <source>
        <dbReference type="ARBA" id="ARBA00048859"/>
    </source>
</evidence>
<dbReference type="InterPro" id="IPR005480">
    <property type="entry name" value="CPSase_lsu_oligo"/>
</dbReference>
<dbReference type="GO" id="GO:0016597">
    <property type="term" value="F:amino acid binding"/>
    <property type="evidence" value="ECO:0007669"/>
    <property type="project" value="InterPro"/>
</dbReference>
<keyword evidence="9 35" id="KW-0436">Ligase</keyword>
<evidence type="ECO:0000256" key="32">
    <source>
        <dbReference type="SAM" id="MobiDB-lite"/>
    </source>
</evidence>
<comment type="similarity">
    <text evidence="23">In the C-terminal section; belongs to the aspartate/ornithine carbamoyltransferase superfamily. ATCase family.</text>
</comment>
<evidence type="ECO:0000256" key="21">
    <source>
        <dbReference type="ARBA" id="ARBA00023268"/>
    </source>
</evidence>
<comment type="catalytic activity">
    <reaction evidence="26">
        <text>hydrogencarbonate + NH4(+) + 2 ATP = carbamoyl phosphate + 2 ADP + phosphate + 2 H(+)</text>
        <dbReference type="Rhea" id="RHEA:18029"/>
        <dbReference type="ChEBI" id="CHEBI:15378"/>
        <dbReference type="ChEBI" id="CHEBI:17544"/>
        <dbReference type="ChEBI" id="CHEBI:28938"/>
        <dbReference type="ChEBI" id="CHEBI:30616"/>
        <dbReference type="ChEBI" id="CHEBI:43474"/>
        <dbReference type="ChEBI" id="CHEBI:58228"/>
        <dbReference type="ChEBI" id="CHEBI:456216"/>
        <dbReference type="EC" id="6.3.4.16"/>
    </reaction>
</comment>
<dbReference type="FunFam" id="1.10.1030.10:FF:000002">
    <property type="entry name" value="Carbamoyl-phosphate synthase large chain"/>
    <property type="match status" value="1"/>
</dbReference>
<dbReference type="CDD" id="cd01744">
    <property type="entry name" value="GATase1_CPSase"/>
    <property type="match status" value="1"/>
</dbReference>
<comment type="pathway">
    <text evidence="4">Pyrimidine metabolism; UMP biosynthesis via de novo pathway; (S)-dihydroorotate from bicarbonate: step 1/3.</text>
</comment>
<dbReference type="GO" id="GO:0004070">
    <property type="term" value="F:aspartate carbamoyltransferase activity"/>
    <property type="evidence" value="ECO:0007669"/>
    <property type="project" value="UniProtKB-EC"/>
</dbReference>
<dbReference type="PRINTS" id="PR00099">
    <property type="entry name" value="CPSGATASE"/>
</dbReference>
<evidence type="ECO:0000256" key="1">
    <source>
        <dbReference type="ARBA" id="ARBA00001936"/>
    </source>
</evidence>
<dbReference type="InterPro" id="IPR011607">
    <property type="entry name" value="MGS-like_dom"/>
</dbReference>
<dbReference type="EMBL" id="REGN01001958">
    <property type="protein sequence ID" value="RNA31281.1"/>
    <property type="molecule type" value="Genomic_DNA"/>
</dbReference>
<evidence type="ECO:0000256" key="20">
    <source>
        <dbReference type="ARBA" id="ARBA00023211"/>
    </source>
</evidence>
<comment type="pathway">
    <text evidence="3">Amino-acid biosynthesis; L-arginine biosynthesis.</text>
</comment>
<dbReference type="PROSITE" id="PS51273">
    <property type="entry name" value="GATASE_TYPE_1"/>
    <property type="match status" value="1"/>
</dbReference>
<dbReference type="InterPro" id="IPR005483">
    <property type="entry name" value="CPSase_dom"/>
</dbReference>
<evidence type="ECO:0000313" key="35">
    <source>
        <dbReference type="EMBL" id="RNA31281.1"/>
    </source>
</evidence>
<dbReference type="PROSITE" id="PS00097">
    <property type="entry name" value="CARBAMOYLTRANSFERASE"/>
    <property type="match status" value="1"/>
</dbReference>
<dbReference type="InterPro" id="IPR036897">
    <property type="entry name" value="CarbamoylP_synth_lsu_oligo_sf"/>
</dbReference>
<dbReference type="SMART" id="SM01097">
    <property type="entry name" value="CPSase_sm_chain"/>
    <property type="match status" value="1"/>
</dbReference>
<dbReference type="GO" id="GO:0004087">
    <property type="term" value="F:carbamoyl-phosphate synthase (ammonia) activity"/>
    <property type="evidence" value="ECO:0007669"/>
    <property type="project" value="UniProtKB-EC"/>
</dbReference>